<protein>
    <submittedName>
        <fullName evidence="1">Uncharacterized protein</fullName>
    </submittedName>
</protein>
<accession>C7RR29</accession>
<reference evidence="1" key="2">
    <citation type="submission" date="2009-09" db="EMBL/GenBank/DDBJ databases">
        <title>Complete sequence of chromosome of Candidatus Accumulibacter phosphatis clade IIA str. UW-1.</title>
        <authorList>
            <consortium name="US DOE Joint Genome Institute"/>
            <person name="Martin H.G."/>
            <person name="Ivanova N."/>
            <person name="Kunin V."/>
            <person name="Warnecke F."/>
            <person name="Barry K."/>
            <person name="He S."/>
            <person name="Salamov A."/>
            <person name="Szeto E."/>
            <person name="Dalin E."/>
            <person name="Pangilinan J.L."/>
            <person name="Lapidus A."/>
            <person name="Lowry S."/>
            <person name="Kyrpides N.C."/>
            <person name="McMahon K.D."/>
            <person name="Hugenholtz P."/>
        </authorList>
    </citation>
    <scope>NUCLEOTIDE SEQUENCE [LARGE SCALE GENOMIC DNA]</scope>
    <source>
        <strain evidence="1">UW-1</strain>
    </source>
</reference>
<dbReference type="KEGG" id="app:CAP2UW1_2421"/>
<dbReference type="EMBL" id="CP001715">
    <property type="protein sequence ID" value="ACV35710.1"/>
    <property type="molecule type" value="Genomic_DNA"/>
</dbReference>
<dbReference type="STRING" id="522306.CAP2UW1_2421"/>
<proteinExistence type="predicted"/>
<evidence type="ECO:0000313" key="1">
    <source>
        <dbReference type="EMBL" id="ACV35710.1"/>
    </source>
</evidence>
<dbReference type="HOGENOM" id="CLU_666700_0_0_4"/>
<dbReference type="AlphaFoldDB" id="C7RR29"/>
<reference evidence="1" key="1">
    <citation type="submission" date="2009-08" db="EMBL/GenBank/DDBJ databases">
        <authorList>
            <consortium name="US DOE Joint Genome Institute"/>
            <person name="Lucas S."/>
            <person name="Copeland A."/>
            <person name="Lapidus A."/>
            <person name="Glavina del Rio T."/>
            <person name="Dalin E."/>
            <person name="Tice H."/>
            <person name="Bruce D."/>
            <person name="Barry K."/>
            <person name="Pitluck S."/>
            <person name="Lowry S."/>
            <person name="Larimer F."/>
            <person name="Land M."/>
            <person name="Hauser L."/>
            <person name="Kyrpides N."/>
            <person name="Ivanova N."/>
            <person name="McMahon K.D."/>
            <person name="Hugenholtz P."/>
        </authorList>
    </citation>
    <scope>NUCLEOTIDE SEQUENCE</scope>
    <source>
        <strain evidence="1">UW-1</strain>
    </source>
</reference>
<organism evidence="1">
    <name type="scientific">Accumulibacter regalis</name>
    <dbReference type="NCBI Taxonomy" id="522306"/>
    <lineage>
        <taxon>Bacteria</taxon>
        <taxon>Pseudomonadati</taxon>
        <taxon>Pseudomonadota</taxon>
        <taxon>Betaproteobacteria</taxon>
        <taxon>Candidatus Accumulibacter</taxon>
    </lineage>
</organism>
<gene>
    <name evidence="1" type="ordered locus">CAP2UW1_2421</name>
</gene>
<sequence length="415" mass="46109">MSRVVGSTVVVVWTRLEALWRVASRGALAIVGATILQTAVGLSGVGEVSAGDRDVPPLTTYPSQVFTTEKPGQLGLYVEGEDWHLLADMPGFEHQELPFSGPSQFFFMGNDTSGTTATVFAERIDGANSEESCRRYYARGVQEGRDRTASFVGDKGKVGEVAEVEARGKTLLMYDWSISEFGPQKVQFWRRTIYWYPYYRGFCFDFHFSVSSTAAQEDVLKVFDSVTYGPRRPSADIDRLFYFFDRLRIRLSIPIDWRYTYRRPPPGPAGGIELRSGKGQAFSFLVFPLGRTRSAALSDQPEGVAEAARRSYEERGATVSSLQTQCAAGTCVYYYDLTVRADDSAYAHDFRYNAVQYHRQGWAKFGEMVMGLSLLYGDSGKDAADHVTAAFSRAKVLDLGAARRPAAQGDRPPTE</sequence>
<name>C7RR29_ACCRE</name>